<organism evidence="1 2">
    <name type="scientific">Streblomastix strix</name>
    <dbReference type="NCBI Taxonomy" id="222440"/>
    <lineage>
        <taxon>Eukaryota</taxon>
        <taxon>Metamonada</taxon>
        <taxon>Preaxostyla</taxon>
        <taxon>Oxymonadida</taxon>
        <taxon>Streblomastigidae</taxon>
        <taxon>Streblomastix</taxon>
    </lineage>
</organism>
<sequence length="136" mass="15788">MQGTPQIRGIIHRPITQQALNKLKIREYGSYKDETKQLLCGLNDGDTMRELVKIRRVVERRSEERLVEFIKAGLMRLLNEVMEKALQEAEGEGKIIVIEEIIESLIEDNPEASRVIVEETDFFERYIPLLNQLPLP</sequence>
<proteinExistence type="predicted"/>
<name>A0A5J4PXE0_9EUKA</name>
<feature type="non-terminal residue" evidence="1">
    <location>
        <position position="136"/>
    </location>
</feature>
<dbReference type="EMBL" id="SNRW01048286">
    <property type="protein sequence ID" value="KAA6313500.1"/>
    <property type="molecule type" value="Genomic_DNA"/>
</dbReference>
<evidence type="ECO:0000313" key="2">
    <source>
        <dbReference type="Proteomes" id="UP000324800"/>
    </source>
</evidence>
<comment type="caution">
    <text evidence="1">The sequence shown here is derived from an EMBL/GenBank/DDBJ whole genome shotgun (WGS) entry which is preliminary data.</text>
</comment>
<accession>A0A5J4PXE0</accession>
<dbReference type="Proteomes" id="UP000324800">
    <property type="component" value="Unassembled WGS sequence"/>
</dbReference>
<dbReference type="AlphaFoldDB" id="A0A5J4PXE0"/>
<protein>
    <submittedName>
        <fullName evidence="1">Uncharacterized protein</fullName>
    </submittedName>
</protein>
<evidence type="ECO:0000313" key="1">
    <source>
        <dbReference type="EMBL" id="KAA6313500.1"/>
    </source>
</evidence>
<gene>
    <name evidence="1" type="ORF">EZS28_055743</name>
</gene>
<reference evidence="1 2" key="1">
    <citation type="submission" date="2019-03" db="EMBL/GenBank/DDBJ databases">
        <title>Single cell metagenomics reveals metabolic interactions within the superorganism composed of flagellate Streblomastix strix and complex community of Bacteroidetes bacteria on its surface.</title>
        <authorList>
            <person name="Treitli S.C."/>
            <person name="Kolisko M."/>
            <person name="Husnik F."/>
            <person name="Keeling P."/>
            <person name="Hampl V."/>
        </authorList>
    </citation>
    <scope>NUCLEOTIDE SEQUENCE [LARGE SCALE GENOMIC DNA]</scope>
    <source>
        <strain evidence="1">ST1C</strain>
    </source>
</reference>